<name>A0A1Q3D142_CEPFO</name>
<dbReference type="EMBL" id="BDDD01003809">
    <property type="protein sequence ID" value="GAV86165.1"/>
    <property type="molecule type" value="Genomic_DNA"/>
</dbReference>
<feature type="compositionally biased region" description="Basic residues" evidence="1">
    <location>
        <begin position="1"/>
        <end position="15"/>
    </location>
</feature>
<dbReference type="FunCoup" id="A0A1Q3D142">
    <property type="interactions" value="611"/>
</dbReference>
<dbReference type="CDD" id="cd23431">
    <property type="entry name" value="beta-trefoil_Ricin_AtEULS3-like"/>
    <property type="match status" value="1"/>
</dbReference>
<gene>
    <name evidence="2" type="ORF">CFOL_v3_29597</name>
    <name evidence="3" type="ORF">CFOL_v3_29598</name>
</gene>
<dbReference type="InterPro" id="IPR040249">
    <property type="entry name" value="Ricin_B-like_lectin_EULS3-like"/>
</dbReference>
<sequence>MESPFGHHHHHQHHQRHDDSDQEDERPPPHYPPPPDFNDHPPPPFNHPPPPPFNHQPPPPYYQQNEFEPPPPYAQQPEYPSPPRQVTHHTTEYQPNLDYPPPPTHVSHEYHQVEQQTETHQSYRPPPPTQVSHVSHQVEQEPVEQQTETHHSHRPHLPSFLHHSTPAALDLSKKPTYKVFCKAAPNFHLTIMDGKVVLAPSDPLDEHQNWYKDEKFSTRVKDEEGYPCFALVNKASGQAIKHSIGASHPVQLIPYNPDVLDEAVLWSESKVLDDGYRAVRMINNIRLNLDAFHGDKKSGGVRFGTTVVLWQWNKGDNQRWKITPHCKFL</sequence>
<comment type="caution">
    <text evidence="2">The sequence shown here is derived from an EMBL/GenBank/DDBJ whole genome shotgun (WGS) entry which is preliminary data.</text>
</comment>
<organism evidence="2 4">
    <name type="scientific">Cephalotus follicularis</name>
    <name type="common">Albany pitcher plant</name>
    <dbReference type="NCBI Taxonomy" id="3775"/>
    <lineage>
        <taxon>Eukaryota</taxon>
        <taxon>Viridiplantae</taxon>
        <taxon>Streptophyta</taxon>
        <taxon>Embryophyta</taxon>
        <taxon>Tracheophyta</taxon>
        <taxon>Spermatophyta</taxon>
        <taxon>Magnoliopsida</taxon>
        <taxon>eudicotyledons</taxon>
        <taxon>Gunneridae</taxon>
        <taxon>Pentapetalae</taxon>
        <taxon>rosids</taxon>
        <taxon>fabids</taxon>
        <taxon>Oxalidales</taxon>
        <taxon>Cephalotaceae</taxon>
        <taxon>Cephalotus</taxon>
    </lineage>
</organism>
<evidence type="ECO:0000313" key="4">
    <source>
        <dbReference type="Proteomes" id="UP000187406"/>
    </source>
</evidence>
<dbReference type="AlphaFoldDB" id="A0A1Q3D142"/>
<dbReference type="OrthoDB" id="7769065at2759"/>
<feature type="compositionally biased region" description="Pro residues" evidence="1">
    <location>
        <begin position="29"/>
        <end position="61"/>
    </location>
</feature>
<reference evidence="2" key="2">
    <citation type="journal article" date="2017" name="Nat. Ecol. Evol.">
        <title>Genome of the pitcher plant Cephalotus reveals genetic changes associated with carnivory.</title>
        <authorList>
            <person name="Fukushima K."/>
            <person name="Fang X."/>
            <person name="Alvarez-Ponce D."/>
            <person name="Cai H."/>
            <person name="Carretero-Paulet L."/>
            <person name="Chen C."/>
            <person name="Chang T."/>
            <person name="Farr K.M."/>
            <person name="Fujita T."/>
            <person name="Hiwatashi Y."/>
            <person name="Hoshi Y."/>
            <person name="Imai T."/>
            <person name="Kasahara M."/>
            <person name="Librado P."/>
            <person name="Mao L."/>
            <person name="Mori H."/>
            <person name="Nishiyama T."/>
            <person name="Nozawa M."/>
            <person name="Palfalvi G."/>
            <person name="Pollard S.T."/>
            <person name="Rozas J."/>
            <person name="Sanchez-Gracia A."/>
            <person name="Sankoff D."/>
            <person name="Shibata T.F."/>
            <person name="Shigenobu S."/>
            <person name="Sumikawa N."/>
            <person name="Uzawa T."/>
            <person name="Xie M."/>
            <person name="Zheng C."/>
            <person name="Pollock D.D."/>
            <person name="Albert V.A."/>
            <person name="Li S."/>
            <person name="Hasebe M."/>
        </authorList>
    </citation>
    <scope>NUCLEOTIDE SEQUENCE</scope>
    <source>
        <strain evidence="2">St1</strain>
    </source>
</reference>
<evidence type="ECO:0000256" key="1">
    <source>
        <dbReference type="SAM" id="MobiDB-lite"/>
    </source>
</evidence>
<feature type="compositionally biased region" description="Pro residues" evidence="1">
    <location>
        <begin position="68"/>
        <end position="83"/>
    </location>
</feature>
<dbReference type="Gene3D" id="2.80.10.50">
    <property type="match status" value="1"/>
</dbReference>
<dbReference type="PANTHER" id="PTHR31257">
    <property type="entry name" value="RICIN B-LIKE LECTIN EULS3"/>
    <property type="match status" value="1"/>
</dbReference>
<protein>
    <submittedName>
        <fullName evidence="2">RicinB_lectin_2 domain-containing protein</fullName>
    </submittedName>
</protein>
<dbReference type="SUPFAM" id="SSF50370">
    <property type="entry name" value="Ricin B-like lectins"/>
    <property type="match status" value="1"/>
</dbReference>
<reference evidence="4" key="1">
    <citation type="submission" date="2016-04" db="EMBL/GenBank/DDBJ databases">
        <title>Cephalotus genome sequencing.</title>
        <authorList>
            <person name="Fukushima K."/>
            <person name="Hasebe M."/>
            <person name="Fang X."/>
        </authorList>
    </citation>
    <scope>NUCLEOTIDE SEQUENCE [LARGE SCALE GENOMIC DNA]</scope>
    <source>
        <strain evidence="4">cv. St1</strain>
    </source>
</reference>
<dbReference type="EMBL" id="BDDD01003809">
    <property type="protein sequence ID" value="GAV86164.1"/>
    <property type="molecule type" value="Genomic_DNA"/>
</dbReference>
<dbReference type="InterPro" id="IPR035992">
    <property type="entry name" value="Ricin_B-like_lectins"/>
</dbReference>
<evidence type="ECO:0000313" key="2">
    <source>
        <dbReference type="EMBL" id="GAV86164.1"/>
    </source>
</evidence>
<proteinExistence type="predicted"/>
<dbReference type="PANTHER" id="PTHR31257:SF2">
    <property type="entry name" value="RICIN B-LIKE LECTIN EULS3"/>
    <property type="match status" value="1"/>
</dbReference>
<feature type="compositionally biased region" description="Polar residues" evidence="1">
    <location>
        <begin position="113"/>
        <end position="122"/>
    </location>
</feature>
<keyword evidence="4" id="KW-1185">Reference proteome</keyword>
<feature type="region of interest" description="Disordered" evidence="1">
    <location>
        <begin position="1"/>
        <end position="158"/>
    </location>
</feature>
<accession>A0A1Q3D142</accession>
<feature type="non-terminal residue" evidence="2">
    <location>
        <position position="329"/>
    </location>
</feature>
<evidence type="ECO:0000313" key="3">
    <source>
        <dbReference type="EMBL" id="GAV86165.1"/>
    </source>
</evidence>
<dbReference type="Proteomes" id="UP000187406">
    <property type="component" value="Unassembled WGS sequence"/>
</dbReference>